<reference evidence="3 4" key="1">
    <citation type="submission" date="2024-09" db="EMBL/GenBank/DDBJ databases">
        <authorList>
            <person name="Lee S.D."/>
        </authorList>
    </citation>
    <scope>NUCLEOTIDE SEQUENCE [LARGE SCALE GENOMIC DNA]</scope>
    <source>
        <strain evidence="3 4">N1-5</strain>
    </source>
</reference>
<gene>
    <name evidence="3" type="ORF">ACEZDJ_01390</name>
</gene>
<dbReference type="PROSITE" id="PS50231">
    <property type="entry name" value="RICIN_B_LECTIN"/>
    <property type="match status" value="1"/>
</dbReference>
<dbReference type="SUPFAM" id="SSF50370">
    <property type="entry name" value="Ricin B-like lectins"/>
    <property type="match status" value="1"/>
</dbReference>
<dbReference type="CDD" id="cd23669">
    <property type="entry name" value="GH55_SacteLam55A-like"/>
    <property type="match status" value="1"/>
</dbReference>
<protein>
    <submittedName>
        <fullName evidence="3">RICIN domain-containing protein</fullName>
    </submittedName>
</protein>
<dbReference type="CDD" id="cd00161">
    <property type="entry name" value="beta-trefoil_Ricin-like"/>
    <property type="match status" value="1"/>
</dbReference>
<dbReference type="EMBL" id="JBHEZZ010000001">
    <property type="protein sequence ID" value="MFC1399941.1"/>
    <property type="molecule type" value="Genomic_DNA"/>
</dbReference>
<dbReference type="InterPro" id="IPR000772">
    <property type="entry name" value="Ricin_B_lectin"/>
</dbReference>
<organism evidence="3 4">
    <name type="scientific">Streptacidiphilus cavernicola</name>
    <dbReference type="NCBI Taxonomy" id="3342716"/>
    <lineage>
        <taxon>Bacteria</taxon>
        <taxon>Bacillati</taxon>
        <taxon>Actinomycetota</taxon>
        <taxon>Actinomycetes</taxon>
        <taxon>Kitasatosporales</taxon>
        <taxon>Streptomycetaceae</taxon>
        <taxon>Streptacidiphilus</taxon>
    </lineage>
</organism>
<evidence type="ECO:0000313" key="4">
    <source>
        <dbReference type="Proteomes" id="UP001592528"/>
    </source>
</evidence>
<dbReference type="Pfam" id="PF14200">
    <property type="entry name" value="RicinB_lectin_2"/>
    <property type="match status" value="2"/>
</dbReference>
<feature type="domain" description="Ricin B lectin" evidence="2">
    <location>
        <begin position="39"/>
        <end position="177"/>
    </location>
</feature>
<evidence type="ECO:0000256" key="1">
    <source>
        <dbReference type="SAM" id="SignalP"/>
    </source>
</evidence>
<dbReference type="InterPro" id="IPR035992">
    <property type="entry name" value="Ricin_B-like_lectins"/>
</dbReference>
<feature type="chain" id="PRO_5047380857" evidence="1">
    <location>
        <begin position="32"/>
        <end position="737"/>
    </location>
</feature>
<dbReference type="Gene3D" id="2.80.10.50">
    <property type="match status" value="3"/>
</dbReference>
<dbReference type="Proteomes" id="UP001592528">
    <property type="component" value="Unassembled WGS sequence"/>
</dbReference>
<dbReference type="SMART" id="SM00458">
    <property type="entry name" value="RICIN"/>
    <property type="match status" value="1"/>
</dbReference>
<comment type="caution">
    <text evidence="3">The sequence shown here is derived from an EMBL/GenBank/DDBJ whole genome shotgun (WGS) entry which is preliminary data.</text>
</comment>
<keyword evidence="1" id="KW-0732">Signal</keyword>
<sequence length="737" mass="76425">MRKAQKARAAIAASALVAGGLTVALVPSASAASATVSSGTTYTVTNVNSGKCVDAAAAATANGTAVQQYTCNGTTAQQWVFTATSGGYYQVGSANSAAQVWDVTNVSTADSALVQLWAYGGGNNQQWLPVAEASGSYHFVNRNSGKCLDTPSASTADSVQLQQYTCNGTAAQSFNLTTTAGGGTTTPPAGTPDFGSNVLTFDPSESSATIQSQIDAVYNSQQTNQFGTQRYALLFKPGSYNVNVPVGFYTQVLGLGQNPNQVTITGGGVNADAQWDGGNATQNFWRSVENLTDSPSSGTVKWAVSQASPMRRVHVTGNMVLDDNGGWSSGGSLSDSQINGQINSGSQQQWLSRNSSWGSWTGSNWNMVFVGDTNAPSNSFPSPPYTTVAQTPTIAEKPYLYVDSSGNYQVFVPSDRTNSSGSTWSATGNTAGTSLPISQFYIAKPTDTAATINAALAAGQNLLFTPGVYHLTDTIRVTRADTVVLGLGLATLEADNGVTAMSTADVNGIRIGGLLFDAGTTNSPVLLQVGPTGSTADHSADPTVLSDVFARIGGAAVGKATVSVQVNSNNVIGDDFWLWRADHGSGVGWTSNTAQNGLVVNGANVTMYGLAAEHYQQYAVLWNGNGGRTYFLQNELPYDPPNQASWMNGSTNGYAAYKVAAGVTSHEAWGLGVYCYFNVNSSVVADHAIEVPQVSGVKLHDMVTVSLGGVGTISHIVNSTGGPSNSSTNVADLVSYP</sequence>
<evidence type="ECO:0000313" key="3">
    <source>
        <dbReference type="EMBL" id="MFC1399941.1"/>
    </source>
</evidence>
<accession>A0ABV6UER2</accession>
<proteinExistence type="predicted"/>
<name>A0ABV6UER2_9ACTN</name>
<dbReference type="InterPro" id="IPR059186">
    <property type="entry name" value="SACTE_4363"/>
</dbReference>
<dbReference type="RefSeq" id="WP_030250480.1">
    <property type="nucleotide sequence ID" value="NZ_JBHEZZ010000001.1"/>
</dbReference>
<evidence type="ECO:0000259" key="2">
    <source>
        <dbReference type="SMART" id="SM00458"/>
    </source>
</evidence>
<keyword evidence="4" id="KW-1185">Reference proteome</keyword>
<feature type="signal peptide" evidence="1">
    <location>
        <begin position="1"/>
        <end position="31"/>
    </location>
</feature>